<evidence type="ECO:0000256" key="1">
    <source>
        <dbReference type="ARBA" id="ARBA00004479"/>
    </source>
</evidence>
<keyword evidence="5" id="KW-1185">Reference proteome</keyword>
<dbReference type="AlphaFoldDB" id="A0AAW0K6D5"/>
<evidence type="ECO:0000313" key="4">
    <source>
        <dbReference type="EMBL" id="KAK7834121.1"/>
    </source>
</evidence>
<dbReference type="PANTHER" id="PTHR48053">
    <property type="entry name" value="LEUCINE RICH REPEAT FAMILY PROTEIN, EXPRESSED"/>
    <property type="match status" value="1"/>
</dbReference>
<dbReference type="InterPro" id="IPR051716">
    <property type="entry name" value="Plant_RL_S/T_kinase"/>
</dbReference>
<evidence type="ECO:0000313" key="5">
    <source>
        <dbReference type="Proteomes" id="UP000237347"/>
    </source>
</evidence>
<dbReference type="Pfam" id="PF00560">
    <property type="entry name" value="LRR_1"/>
    <property type="match status" value="1"/>
</dbReference>
<accession>A0AAW0K6D5</accession>
<name>A0AAW0K6D5_QUESU</name>
<organism evidence="4 5">
    <name type="scientific">Quercus suber</name>
    <name type="common">Cork oak</name>
    <dbReference type="NCBI Taxonomy" id="58331"/>
    <lineage>
        <taxon>Eukaryota</taxon>
        <taxon>Viridiplantae</taxon>
        <taxon>Streptophyta</taxon>
        <taxon>Embryophyta</taxon>
        <taxon>Tracheophyta</taxon>
        <taxon>Spermatophyta</taxon>
        <taxon>Magnoliopsida</taxon>
        <taxon>eudicotyledons</taxon>
        <taxon>Gunneridae</taxon>
        <taxon>Pentapetalae</taxon>
        <taxon>rosids</taxon>
        <taxon>fabids</taxon>
        <taxon>Fagales</taxon>
        <taxon>Fagaceae</taxon>
        <taxon>Quercus</taxon>
    </lineage>
</organism>
<reference evidence="4 5" key="1">
    <citation type="journal article" date="2018" name="Sci. Data">
        <title>The draft genome sequence of cork oak.</title>
        <authorList>
            <person name="Ramos A.M."/>
            <person name="Usie A."/>
            <person name="Barbosa P."/>
            <person name="Barros P.M."/>
            <person name="Capote T."/>
            <person name="Chaves I."/>
            <person name="Simoes F."/>
            <person name="Abreu I."/>
            <person name="Carrasquinho I."/>
            <person name="Faro C."/>
            <person name="Guimaraes J.B."/>
            <person name="Mendonca D."/>
            <person name="Nobrega F."/>
            <person name="Rodrigues L."/>
            <person name="Saibo N.J.M."/>
            <person name="Varela M.C."/>
            <person name="Egas C."/>
            <person name="Matos J."/>
            <person name="Miguel C.M."/>
            <person name="Oliveira M.M."/>
            <person name="Ricardo C.P."/>
            <person name="Goncalves S."/>
        </authorList>
    </citation>
    <scope>NUCLEOTIDE SEQUENCE [LARGE SCALE GENOMIC DNA]</scope>
    <source>
        <strain evidence="5">cv. HL8</strain>
    </source>
</reference>
<dbReference type="Proteomes" id="UP000237347">
    <property type="component" value="Unassembled WGS sequence"/>
</dbReference>
<dbReference type="InterPro" id="IPR001611">
    <property type="entry name" value="Leu-rich_rpt"/>
</dbReference>
<gene>
    <name evidence="4" type="primary">HCR9-0_4</name>
    <name evidence="4" type="ORF">CFP56_024914</name>
</gene>
<dbReference type="InterPro" id="IPR032675">
    <property type="entry name" value="LRR_dom_sf"/>
</dbReference>
<dbReference type="SUPFAM" id="SSF52058">
    <property type="entry name" value="L domain-like"/>
    <property type="match status" value="1"/>
</dbReference>
<dbReference type="GO" id="GO:0016020">
    <property type="term" value="C:membrane"/>
    <property type="evidence" value="ECO:0007669"/>
    <property type="project" value="UniProtKB-SubCell"/>
</dbReference>
<dbReference type="Gene3D" id="3.80.10.10">
    <property type="entry name" value="Ribonuclease Inhibitor"/>
    <property type="match status" value="1"/>
</dbReference>
<proteinExistence type="predicted"/>
<keyword evidence="2" id="KW-0732">Signal</keyword>
<comment type="caution">
    <text evidence="4">The sequence shown here is derived from an EMBL/GenBank/DDBJ whole genome shotgun (WGS) entry which is preliminary data.</text>
</comment>
<comment type="subcellular location">
    <subcellularLocation>
        <location evidence="1">Membrane</location>
        <topology evidence="1">Single-pass type I membrane protein</topology>
    </subcellularLocation>
</comment>
<evidence type="ECO:0000256" key="3">
    <source>
        <dbReference type="ARBA" id="ARBA00023170"/>
    </source>
</evidence>
<dbReference type="PANTHER" id="PTHR48053:SF150">
    <property type="entry name" value="LRR RECEPTOR-LIKE SERINE_THREONINE-PROTEIN KINASE EFR"/>
    <property type="match status" value="1"/>
</dbReference>
<keyword evidence="3" id="KW-0675">Receptor</keyword>
<protein>
    <submittedName>
        <fullName evidence="4">Receptor-like protein cf-9 like protein</fullName>
    </submittedName>
</protein>
<sequence>MKIFDAIEHGNLSCNQINVPSIIGAFESLCDLDLSKNLDIPQSFKQVEELDQLDLSNNNLSDVIPKFLEALLYIKCEIPSGGRFANYTAKSILDNEALSRNPIFGVHFIQFRVLF</sequence>
<dbReference type="EMBL" id="PKMF04000393">
    <property type="protein sequence ID" value="KAK7834121.1"/>
    <property type="molecule type" value="Genomic_DNA"/>
</dbReference>
<evidence type="ECO:0000256" key="2">
    <source>
        <dbReference type="ARBA" id="ARBA00022729"/>
    </source>
</evidence>
<dbReference type="PROSITE" id="PS51450">
    <property type="entry name" value="LRR"/>
    <property type="match status" value="1"/>
</dbReference>